<protein>
    <recommendedName>
        <fullName evidence="5">Fe2OG dioxygenase domain-containing protein</fullName>
    </recommendedName>
</protein>
<evidence type="ECO:0000259" key="2">
    <source>
        <dbReference type="Pfam" id="PF21666"/>
    </source>
</evidence>
<reference evidence="3 4" key="1">
    <citation type="submission" date="2024-02" db="EMBL/GenBank/DDBJ databases">
        <title>A draft genome for the cacao thread blight pathogen Marasmius crinis-equi.</title>
        <authorList>
            <person name="Cohen S.P."/>
            <person name="Baruah I.K."/>
            <person name="Amoako-Attah I."/>
            <person name="Bukari Y."/>
            <person name="Meinhardt L.W."/>
            <person name="Bailey B.A."/>
        </authorList>
    </citation>
    <scope>NUCLEOTIDE SEQUENCE [LARGE SCALE GENOMIC DNA]</scope>
    <source>
        <strain evidence="3 4">GH-76</strain>
    </source>
</reference>
<dbReference type="InterPro" id="IPR049207">
    <property type="entry name" value="DUF4246_N"/>
</dbReference>
<gene>
    <name evidence="3" type="ORF">V5O48_008225</name>
</gene>
<sequence>MVRRKIMLAVMHELTEKLDWEKKVFDESFVVKWKAEALAGEDPGFSENMFDDVCVFSFTPPDPLPTTHGSPQSLKCIRELCEKATHFSQAGRVFFLDTEAAVLKSDSAIPSSLTEELKAVKTLEDVPDRQKDWHPGTDGKVFGPGTPGTDWADAGLQVIDKLADMELRPEEGKTEYSGGTWHVEGQHNEHSCASAIYYYDQSNVTDSRLAFRQLTHHDDFTFKAHDQNDYGGVKEIYGVQNEGPCVQELSSVLTREGRLLAFPNVLQHRVSPFRLVDPTKPGHRKILALFLVDPYTRTLSAANITPQQHDWWAEVTCEGVDTKLRKLPLEVFGHVVDVMEDGDWPLSLEELKRLREDLMSQRRVFVDMVNSDWEQSDWSFCEH</sequence>
<evidence type="ECO:0000313" key="3">
    <source>
        <dbReference type="EMBL" id="KAL0573729.1"/>
    </source>
</evidence>
<dbReference type="EMBL" id="JBAHYK010000471">
    <property type="protein sequence ID" value="KAL0573729.1"/>
    <property type="molecule type" value="Genomic_DNA"/>
</dbReference>
<comment type="caution">
    <text evidence="3">The sequence shown here is derived from an EMBL/GenBank/DDBJ whole genome shotgun (WGS) entry which is preliminary data.</text>
</comment>
<dbReference type="Proteomes" id="UP001465976">
    <property type="component" value="Unassembled WGS sequence"/>
</dbReference>
<organism evidence="3 4">
    <name type="scientific">Marasmius crinis-equi</name>
    <dbReference type="NCBI Taxonomy" id="585013"/>
    <lineage>
        <taxon>Eukaryota</taxon>
        <taxon>Fungi</taxon>
        <taxon>Dikarya</taxon>
        <taxon>Basidiomycota</taxon>
        <taxon>Agaricomycotina</taxon>
        <taxon>Agaricomycetes</taxon>
        <taxon>Agaricomycetidae</taxon>
        <taxon>Agaricales</taxon>
        <taxon>Marasmiineae</taxon>
        <taxon>Marasmiaceae</taxon>
        <taxon>Marasmius</taxon>
    </lineage>
</organism>
<accession>A0ABR3FEQ7</accession>
<evidence type="ECO:0000313" key="4">
    <source>
        <dbReference type="Proteomes" id="UP001465976"/>
    </source>
</evidence>
<feature type="domain" description="DUF4246" evidence="1">
    <location>
        <begin position="150"/>
        <end position="314"/>
    </location>
</feature>
<dbReference type="InterPro" id="IPR025340">
    <property type="entry name" value="DUF4246"/>
</dbReference>
<evidence type="ECO:0008006" key="5">
    <source>
        <dbReference type="Google" id="ProtNLM"/>
    </source>
</evidence>
<evidence type="ECO:0000259" key="1">
    <source>
        <dbReference type="Pfam" id="PF14033"/>
    </source>
</evidence>
<dbReference type="Pfam" id="PF14033">
    <property type="entry name" value="DUF4246"/>
    <property type="match status" value="2"/>
</dbReference>
<dbReference type="PANTHER" id="PTHR33119">
    <property type="entry name" value="IFI3P"/>
    <property type="match status" value="1"/>
</dbReference>
<proteinExistence type="predicted"/>
<dbReference type="Pfam" id="PF21666">
    <property type="entry name" value="DUF4246_N"/>
    <property type="match status" value="1"/>
</dbReference>
<name>A0ABR3FEQ7_9AGAR</name>
<feature type="domain" description="DUF4246" evidence="1">
    <location>
        <begin position="76"/>
        <end position="141"/>
    </location>
</feature>
<dbReference type="InterPro" id="IPR049192">
    <property type="entry name" value="DUF4246_C"/>
</dbReference>
<dbReference type="PANTHER" id="PTHR33119:SF1">
    <property type="entry name" value="FE2OG DIOXYGENASE DOMAIN-CONTAINING PROTEIN"/>
    <property type="match status" value="1"/>
</dbReference>
<keyword evidence="4" id="KW-1185">Reference proteome</keyword>
<feature type="domain" description="DUF4246" evidence="2">
    <location>
        <begin position="3"/>
        <end position="36"/>
    </location>
</feature>